<keyword evidence="2" id="KW-1185">Reference proteome</keyword>
<evidence type="ECO:0000313" key="2">
    <source>
        <dbReference type="Proteomes" id="UP001607302"/>
    </source>
</evidence>
<organism evidence="1 2">
    <name type="scientific">Vespula squamosa</name>
    <name type="common">Southern yellow jacket</name>
    <name type="synonym">Wasp</name>
    <dbReference type="NCBI Taxonomy" id="30214"/>
    <lineage>
        <taxon>Eukaryota</taxon>
        <taxon>Metazoa</taxon>
        <taxon>Ecdysozoa</taxon>
        <taxon>Arthropoda</taxon>
        <taxon>Hexapoda</taxon>
        <taxon>Insecta</taxon>
        <taxon>Pterygota</taxon>
        <taxon>Neoptera</taxon>
        <taxon>Endopterygota</taxon>
        <taxon>Hymenoptera</taxon>
        <taxon>Apocrita</taxon>
        <taxon>Aculeata</taxon>
        <taxon>Vespoidea</taxon>
        <taxon>Vespidae</taxon>
        <taxon>Vespinae</taxon>
        <taxon>Vespula</taxon>
    </lineage>
</organism>
<accession>A0ABD2B2X8</accession>
<proteinExistence type="predicted"/>
<comment type="caution">
    <text evidence="1">The sequence shown here is derived from an EMBL/GenBank/DDBJ whole genome shotgun (WGS) entry which is preliminary data.</text>
</comment>
<dbReference type="EMBL" id="JAUDFV010000133">
    <property type="protein sequence ID" value="KAL2727065.1"/>
    <property type="molecule type" value="Genomic_DNA"/>
</dbReference>
<sequence length="77" mass="8757">MQRKRKENLPNKSRNVVCPPEIQKGYTKCFLARFQSSSNVTDSVCSEARGDRSQEKNQRVSIVLRSTSGIKIVLLMN</sequence>
<gene>
    <name evidence="1" type="ORF">V1478_007343</name>
</gene>
<dbReference type="AlphaFoldDB" id="A0ABD2B2X8"/>
<protein>
    <submittedName>
        <fullName evidence="1">Uncharacterized protein</fullName>
    </submittedName>
</protein>
<name>A0ABD2B2X8_VESSQ</name>
<evidence type="ECO:0000313" key="1">
    <source>
        <dbReference type="EMBL" id="KAL2727065.1"/>
    </source>
</evidence>
<dbReference type="Proteomes" id="UP001607302">
    <property type="component" value="Unassembled WGS sequence"/>
</dbReference>
<reference evidence="1 2" key="1">
    <citation type="journal article" date="2024" name="Ann. Entomol. Soc. Am.">
        <title>Genomic analyses of the southern and eastern yellowjacket wasps (Hymenoptera: Vespidae) reveal evolutionary signatures of social life.</title>
        <authorList>
            <person name="Catto M.A."/>
            <person name="Caine P.B."/>
            <person name="Orr S.E."/>
            <person name="Hunt B.G."/>
            <person name="Goodisman M.A.D."/>
        </authorList>
    </citation>
    <scope>NUCLEOTIDE SEQUENCE [LARGE SCALE GENOMIC DNA]</scope>
    <source>
        <strain evidence="1">233</strain>
        <tissue evidence="1">Head and thorax</tissue>
    </source>
</reference>